<sequence length="313" mass="33154">MGRMPHVCHRPRRDHQVMNTLIAAPTTSSTARENPWDAVLTDGHASLVRARRLFRYLPSEPRCKLCNNPFGGVAGRVLSVAGFRPSRKNPNLCSRCCDALPGGGAEVDVAVLFADVRGSTALGRRGAATDFASLLNRFYGAATHSLLRHDAVIDKLIGDEVMAFFVRGISGPHYRERAVRAGLDLLAAVGDDGDGEPWLQVGVAVNAGTAFVGNVGEQVVDFTALGDTVNVCARMQGHAAGGELLVASGVADDLVGHAQRRTLRLRDRPQPLDAFVLGAGGSPALRPPARAASRPRAAAGPDRYGCPAPRTCR</sequence>
<protein>
    <recommendedName>
        <fullName evidence="3">Guanylate cyclase domain-containing protein</fullName>
    </recommendedName>
</protein>
<dbReference type="InterPro" id="IPR029787">
    <property type="entry name" value="Nucleotide_cyclase"/>
</dbReference>
<dbReference type="Gene3D" id="3.30.70.1230">
    <property type="entry name" value="Nucleotide cyclase"/>
    <property type="match status" value="1"/>
</dbReference>
<dbReference type="AlphaFoldDB" id="A0A7I7MFQ8"/>
<reference evidence="4 5" key="1">
    <citation type="journal article" date="2019" name="Emerg. Microbes Infect.">
        <title>Comprehensive subspecies identification of 175 nontuberculous mycobacteria species based on 7547 genomic profiles.</title>
        <authorList>
            <person name="Matsumoto Y."/>
            <person name="Kinjo T."/>
            <person name="Motooka D."/>
            <person name="Nabeya D."/>
            <person name="Jung N."/>
            <person name="Uechi K."/>
            <person name="Horii T."/>
            <person name="Iida T."/>
            <person name="Fujita J."/>
            <person name="Nakamura S."/>
        </authorList>
    </citation>
    <scope>NUCLEOTIDE SEQUENCE [LARGE SCALE GENOMIC DNA]</scope>
    <source>
        <strain evidence="4 5">JCM 13323</strain>
    </source>
</reference>
<dbReference type="Proteomes" id="UP000466514">
    <property type="component" value="Chromosome"/>
</dbReference>
<evidence type="ECO:0000313" key="4">
    <source>
        <dbReference type="EMBL" id="BBX71144.1"/>
    </source>
</evidence>
<evidence type="ECO:0000259" key="3">
    <source>
        <dbReference type="PROSITE" id="PS50125"/>
    </source>
</evidence>
<keyword evidence="5" id="KW-1185">Reference proteome</keyword>
<dbReference type="SUPFAM" id="SSF55073">
    <property type="entry name" value="Nucleotide cyclase"/>
    <property type="match status" value="1"/>
</dbReference>
<evidence type="ECO:0000313" key="5">
    <source>
        <dbReference type="Proteomes" id="UP000466514"/>
    </source>
</evidence>
<feature type="compositionally biased region" description="Low complexity" evidence="2">
    <location>
        <begin position="285"/>
        <end position="301"/>
    </location>
</feature>
<comment type="similarity">
    <text evidence="1">Belongs to the adenylyl cyclase class-3 family.</text>
</comment>
<accession>A0A7I7MFQ8</accession>
<dbReference type="KEGG" id="mpsc:MPSYJ_46050"/>
<evidence type="ECO:0000256" key="1">
    <source>
        <dbReference type="ARBA" id="ARBA00005381"/>
    </source>
</evidence>
<feature type="domain" description="Guanylate cyclase" evidence="3">
    <location>
        <begin position="110"/>
        <end position="236"/>
    </location>
</feature>
<dbReference type="InterPro" id="IPR001054">
    <property type="entry name" value="A/G_cyclase"/>
</dbReference>
<dbReference type="PROSITE" id="PS50125">
    <property type="entry name" value="GUANYLATE_CYCLASE_2"/>
    <property type="match status" value="1"/>
</dbReference>
<dbReference type="CDD" id="cd07302">
    <property type="entry name" value="CHD"/>
    <property type="match status" value="1"/>
</dbReference>
<dbReference type="InterPro" id="IPR050697">
    <property type="entry name" value="Adenylyl/Guanylyl_Cyclase_3/4"/>
</dbReference>
<dbReference type="PANTHER" id="PTHR43081">
    <property type="entry name" value="ADENYLATE CYCLASE, TERMINAL-DIFFERENTIATION SPECIFIC-RELATED"/>
    <property type="match status" value="1"/>
</dbReference>
<evidence type="ECO:0000256" key="2">
    <source>
        <dbReference type="SAM" id="MobiDB-lite"/>
    </source>
</evidence>
<gene>
    <name evidence="4" type="ORF">MPSYJ_46050</name>
</gene>
<proteinExistence type="inferred from homology"/>
<dbReference type="GO" id="GO:0004016">
    <property type="term" value="F:adenylate cyclase activity"/>
    <property type="evidence" value="ECO:0007669"/>
    <property type="project" value="UniProtKB-ARBA"/>
</dbReference>
<dbReference type="GO" id="GO:0009190">
    <property type="term" value="P:cyclic nucleotide biosynthetic process"/>
    <property type="evidence" value="ECO:0007669"/>
    <property type="project" value="InterPro"/>
</dbReference>
<feature type="region of interest" description="Disordered" evidence="2">
    <location>
        <begin position="285"/>
        <end position="313"/>
    </location>
</feature>
<dbReference type="Pfam" id="PF00211">
    <property type="entry name" value="Guanylate_cyc"/>
    <property type="match status" value="1"/>
</dbReference>
<organism evidence="4 5">
    <name type="scientific">Mycolicibacterium psychrotolerans</name>
    <dbReference type="NCBI Taxonomy" id="216929"/>
    <lineage>
        <taxon>Bacteria</taxon>
        <taxon>Bacillati</taxon>
        <taxon>Actinomycetota</taxon>
        <taxon>Actinomycetes</taxon>
        <taxon>Mycobacteriales</taxon>
        <taxon>Mycobacteriaceae</taxon>
        <taxon>Mycolicibacterium</taxon>
    </lineage>
</organism>
<dbReference type="SMART" id="SM00044">
    <property type="entry name" value="CYCc"/>
    <property type="match status" value="1"/>
</dbReference>
<name>A0A7I7MFQ8_9MYCO</name>
<dbReference type="EMBL" id="AP022574">
    <property type="protein sequence ID" value="BBX71144.1"/>
    <property type="molecule type" value="Genomic_DNA"/>
</dbReference>
<dbReference type="GO" id="GO:0035556">
    <property type="term" value="P:intracellular signal transduction"/>
    <property type="evidence" value="ECO:0007669"/>
    <property type="project" value="InterPro"/>
</dbReference>
<dbReference type="PANTHER" id="PTHR43081:SF1">
    <property type="entry name" value="ADENYLATE CYCLASE, TERMINAL-DIFFERENTIATION SPECIFIC"/>
    <property type="match status" value="1"/>
</dbReference>